<keyword evidence="1" id="KW-0812">Transmembrane</keyword>
<dbReference type="EMBL" id="LT594624">
    <property type="protein sequence ID" value="SBT86405.1"/>
    <property type="molecule type" value="Genomic_DNA"/>
</dbReference>
<dbReference type="Pfam" id="PF12420">
    <property type="entry name" value="DUF3671"/>
    <property type="match status" value="1"/>
</dbReference>
<dbReference type="EMBL" id="LT594629">
    <property type="protein sequence ID" value="SCN11989.1"/>
    <property type="molecule type" value="Genomic_DNA"/>
</dbReference>
<evidence type="ECO:0000256" key="1">
    <source>
        <dbReference type="SAM" id="Phobius"/>
    </source>
</evidence>
<sequence length="253" mass="29648">MERKIKLNFLFKIFMFIFLISICHFDYDMSIDNEYLYKNYIADIEIVTRSYRLLGTHKQEKCSDIVYIKGDIPTIREYQKLNTYNSIKVTKGINKKQNECSLYNAGGYEHGGRSKNSVHYGRNSKLGKRKFDKIYYRNTLRNSTIADFKFLRNVTKQKAVLICILLSFHAISGILLSFLIPTDTLRNGKIVISKLWNFGATVGFSTFTYIVILSFIHLFSLIAKYMKIIHKKREINYTAYPSLSKVFYNSNYI</sequence>
<evidence type="ECO:0000313" key="2">
    <source>
        <dbReference type="EMBL" id="SBT86405.1"/>
    </source>
</evidence>
<dbReference type="AlphaFoldDB" id="A0A1D3P9X0"/>
<keyword evidence="4" id="KW-1185">Reference proteome</keyword>
<reference evidence="3 4" key="1">
    <citation type="submission" date="2016-06" db="EMBL/GenBank/DDBJ databases">
        <authorList>
            <consortium name="Pathogen Informatics"/>
        </authorList>
    </citation>
    <scope>NUCLEOTIDE SEQUENCE [LARGE SCALE GENOMIC DNA]</scope>
</reference>
<accession>A0A1D3P9X0</accession>
<feature type="transmembrane region" description="Helical" evidence="1">
    <location>
        <begin position="200"/>
        <end position="223"/>
    </location>
</feature>
<gene>
    <name evidence="3" type="primary">PmUG01_08011400</name>
    <name evidence="2" type="synonym">PmUG01_03036300</name>
    <name evidence="2" type="ORF">PMUG01_03036300</name>
    <name evidence="3" type="ORF">PMUG01_08011400</name>
</gene>
<name>A0A1D3P9X0_PLAMA</name>
<feature type="transmembrane region" description="Helical" evidence="1">
    <location>
        <begin position="159"/>
        <end position="180"/>
    </location>
</feature>
<dbReference type="VEuPathDB" id="PlasmoDB:PmUG01_08011400"/>
<dbReference type="Proteomes" id="UP000219813">
    <property type="component" value="Chromosome 3"/>
</dbReference>
<proteinExistence type="predicted"/>
<organism evidence="3 4">
    <name type="scientific">Plasmodium malariae</name>
    <dbReference type="NCBI Taxonomy" id="5858"/>
    <lineage>
        <taxon>Eukaryota</taxon>
        <taxon>Sar</taxon>
        <taxon>Alveolata</taxon>
        <taxon>Apicomplexa</taxon>
        <taxon>Aconoidasida</taxon>
        <taxon>Haemosporida</taxon>
        <taxon>Plasmodiidae</taxon>
        <taxon>Plasmodium</taxon>
        <taxon>Plasmodium (Plasmodium)</taxon>
    </lineage>
</organism>
<dbReference type="Proteomes" id="UP000219813">
    <property type="component" value="Chromosome 8"/>
</dbReference>
<dbReference type="GeneID" id="39868096"/>
<keyword evidence="1" id="KW-0472">Membrane</keyword>
<dbReference type="RefSeq" id="XP_028860985.1">
    <property type="nucleotide sequence ID" value="XM_029004281.1"/>
</dbReference>
<keyword evidence="1" id="KW-1133">Transmembrane helix</keyword>
<evidence type="ECO:0000313" key="4">
    <source>
        <dbReference type="Proteomes" id="UP000219813"/>
    </source>
</evidence>
<dbReference type="VEuPathDB" id="PlasmoDB:PmUG01_03036300"/>
<evidence type="ECO:0000313" key="3">
    <source>
        <dbReference type="EMBL" id="SCN11989.1"/>
    </source>
</evidence>
<evidence type="ECO:0008006" key="5">
    <source>
        <dbReference type="Google" id="ProtNLM"/>
    </source>
</evidence>
<dbReference type="InterPro" id="IPR022139">
    <property type="entry name" value="Fam-L/Fam-M-like_plasmodium"/>
</dbReference>
<dbReference type="KEGG" id="pmal:PMUG01_08011400"/>
<protein>
    <recommendedName>
        <fullName evidence="5">Fam-m protein</fullName>
    </recommendedName>
</protein>